<reference evidence="5 6" key="1">
    <citation type="submission" date="2019-12" db="EMBL/GenBank/DDBJ databases">
        <title>Maritimibacter sp. nov. sp. isolated from sea sand.</title>
        <authorList>
            <person name="Kim J."/>
            <person name="Jeong S.E."/>
            <person name="Jung H.S."/>
            <person name="Jeon C.O."/>
        </authorList>
    </citation>
    <scope>NUCLEOTIDE SEQUENCE [LARGE SCALE GENOMIC DNA]</scope>
    <source>
        <strain evidence="5 6">DP07</strain>
    </source>
</reference>
<dbReference type="InterPro" id="IPR013815">
    <property type="entry name" value="ATP_grasp_subdomain_1"/>
</dbReference>
<dbReference type="SMART" id="SM00881">
    <property type="entry name" value="CoA_binding"/>
    <property type="match status" value="1"/>
</dbReference>
<dbReference type="InterPro" id="IPR003781">
    <property type="entry name" value="CoA-bd"/>
</dbReference>
<keyword evidence="2" id="KW-0547">Nucleotide-binding</keyword>
<dbReference type="AlphaFoldDB" id="A0A845M9N9"/>
<keyword evidence="1" id="KW-0816">Tricarboxylic acid cycle</keyword>
<dbReference type="GO" id="GO:0046872">
    <property type="term" value="F:metal ion binding"/>
    <property type="evidence" value="ECO:0007669"/>
    <property type="project" value="InterPro"/>
</dbReference>
<name>A0A845M9N9_9RHOB</name>
<dbReference type="Gene3D" id="3.40.50.720">
    <property type="entry name" value="NAD(P)-binding Rossmann-like Domain"/>
    <property type="match status" value="1"/>
</dbReference>
<dbReference type="InterPro" id="IPR032875">
    <property type="entry name" value="Succ_CoA_lig_flav_dom"/>
</dbReference>
<dbReference type="InterPro" id="IPR016102">
    <property type="entry name" value="Succinyl-CoA_synth-like"/>
</dbReference>
<keyword evidence="2" id="KW-0067">ATP-binding</keyword>
<dbReference type="Proteomes" id="UP000467322">
    <property type="component" value="Unassembled WGS sequence"/>
</dbReference>
<evidence type="ECO:0000313" key="5">
    <source>
        <dbReference type="EMBL" id="MZR13684.1"/>
    </source>
</evidence>
<dbReference type="SUPFAM" id="SSF51735">
    <property type="entry name" value="NAD(P)-binding Rossmann-fold domains"/>
    <property type="match status" value="1"/>
</dbReference>
<dbReference type="Gene3D" id="3.40.50.261">
    <property type="entry name" value="Succinyl-CoA synthetase domains"/>
    <property type="match status" value="2"/>
</dbReference>
<dbReference type="Pfam" id="PF13380">
    <property type="entry name" value="CoA_binding_2"/>
    <property type="match status" value="1"/>
</dbReference>
<evidence type="ECO:0000259" key="4">
    <source>
        <dbReference type="PROSITE" id="PS50975"/>
    </source>
</evidence>
<dbReference type="Pfam" id="PF13549">
    <property type="entry name" value="ATP-grasp_5"/>
    <property type="match status" value="1"/>
</dbReference>
<feature type="compositionally biased region" description="Basic and acidic residues" evidence="3">
    <location>
        <begin position="7"/>
        <end position="18"/>
    </location>
</feature>
<dbReference type="GO" id="GO:0005524">
    <property type="term" value="F:ATP binding"/>
    <property type="evidence" value="ECO:0007669"/>
    <property type="project" value="UniProtKB-UniRule"/>
</dbReference>
<proteinExistence type="predicted"/>
<dbReference type="SUPFAM" id="SSF56059">
    <property type="entry name" value="Glutathione synthetase ATP-binding domain-like"/>
    <property type="match status" value="1"/>
</dbReference>
<accession>A0A845M9N9</accession>
<sequence>MSADTGDSARRASTETRHQNLGRLFNPRSIAVVGASSDPAKAGSQALSTLSRFPGTLVGVHPRETDIRGVPCYPSFADLPKPVDLAVLAIPAKACVAAAADAAESGVGGVFIVSGGFGESGEDGARLQEELGEICRRTGMRLLGPNTSGFVKPSTRCIASFVPGVDTIGAGHIAVVAQSGGVNLSIGYMLDTLGEGVSIAAGLGNAVDIGTADMLDLLADDPDTKAIALHLEGVTEGRALYEALCRVTPRKPVVAVVAGRSDIGEFAVSHTGNLMGSRDRPVAALTQGGAVVVDTLDDLAQAVSVLAHRRLPARPATGLALITGQAGPGLLITDALKTAGVGVPELAPATVDDIQGRLPPMTFVKNPVDTGRPGPGFPDIVKAAAADPGVDAVLVFGISEPSVLNPSEALTPAYTDTGKTVVFGTLGPDEDVAVTRAGLEEAGIPMVLGPDRLALGGIVLARDARHQWLLSERGSAQPEPPAAPLTGAFDEARAKELLRDYGIAAPQSRLCETRAEAEAAFAELSKPVVVKIAAADIAHKTEAGGVVLDVATDADLAAALNRIAAIPTATPERVLIEEMAPDGIELIIGGIRDPSWGPCVVLGLGGILAEAVSDSAVGIAPLSDMDVDNMLEGLRGKALLDGFRGLPRADRSAVSAAAMAVGRILAEHPEIAEIEINPLRVNEAGAVALDALVVIED</sequence>
<dbReference type="RefSeq" id="WP_161351821.1">
    <property type="nucleotide sequence ID" value="NZ_WTUX01000013.1"/>
</dbReference>
<dbReference type="InterPro" id="IPR036291">
    <property type="entry name" value="NAD(P)-bd_dom_sf"/>
</dbReference>
<dbReference type="PROSITE" id="PS50975">
    <property type="entry name" value="ATP_GRASP"/>
    <property type="match status" value="1"/>
</dbReference>
<organism evidence="5 6">
    <name type="scientific">Maritimibacter harenae</name>
    <dbReference type="NCBI Taxonomy" id="2606218"/>
    <lineage>
        <taxon>Bacteria</taxon>
        <taxon>Pseudomonadati</taxon>
        <taxon>Pseudomonadota</taxon>
        <taxon>Alphaproteobacteria</taxon>
        <taxon>Rhodobacterales</taxon>
        <taxon>Roseobacteraceae</taxon>
        <taxon>Maritimibacter</taxon>
    </lineage>
</organism>
<dbReference type="EMBL" id="WTUX01000013">
    <property type="protein sequence ID" value="MZR13684.1"/>
    <property type="molecule type" value="Genomic_DNA"/>
</dbReference>
<feature type="region of interest" description="Disordered" evidence="3">
    <location>
        <begin position="1"/>
        <end position="20"/>
    </location>
</feature>
<dbReference type="Pfam" id="PF13607">
    <property type="entry name" value="Succ_CoA_lig"/>
    <property type="match status" value="1"/>
</dbReference>
<dbReference type="Gene3D" id="3.30.1490.20">
    <property type="entry name" value="ATP-grasp fold, A domain"/>
    <property type="match status" value="1"/>
</dbReference>
<keyword evidence="6" id="KW-1185">Reference proteome</keyword>
<evidence type="ECO:0000256" key="2">
    <source>
        <dbReference type="PROSITE-ProRule" id="PRU00409"/>
    </source>
</evidence>
<dbReference type="PANTHER" id="PTHR42793">
    <property type="entry name" value="COA BINDING DOMAIN CONTAINING PROTEIN"/>
    <property type="match status" value="1"/>
</dbReference>
<dbReference type="PANTHER" id="PTHR42793:SF1">
    <property type="entry name" value="PEPTIDYL-LYSINE N-ACETYLTRANSFERASE PATZ"/>
    <property type="match status" value="1"/>
</dbReference>
<dbReference type="SUPFAM" id="SSF52210">
    <property type="entry name" value="Succinyl-CoA synthetase domains"/>
    <property type="match status" value="2"/>
</dbReference>
<evidence type="ECO:0000313" key="6">
    <source>
        <dbReference type="Proteomes" id="UP000467322"/>
    </source>
</evidence>
<evidence type="ECO:0000256" key="1">
    <source>
        <dbReference type="ARBA" id="ARBA00022532"/>
    </source>
</evidence>
<dbReference type="InterPro" id="IPR011761">
    <property type="entry name" value="ATP-grasp"/>
</dbReference>
<protein>
    <submittedName>
        <fullName evidence="5">CoA-binding protein</fullName>
    </submittedName>
</protein>
<evidence type="ECO:0000256" key="3">
    <source>
        <dbReference type="SAM" id="MobiDB-lite"/>
    </source>
</evidence>
<comment type="caution">
    <text evidence="5">The sequence shown here is derived from an EMBL/GenBank/DDBJ whole genome shotgun (WGS) entry which is preliminary data.</text>
</comment>
<feature type="domain" description="ATP-grasp" evidence="4">
    <location>
        <begin position="495"/>
        <end position="697"/>
    </location>
</feature>
<gene>
    <name evidence="5" type="ORF">GQE99_11720</name>
</gene>
<dbReference type="GO" id="GO:0006099">
    <property type="term" value="P:tricarboxylic acid cycle"/>
    <property type="evidence" value="ECO:0007669"/>
    <property type="project" value="UniProtKB-KW"/>
</dbReference>
<dbReference type="Gene3D" id="3.30.470.20">
    <property type="entry name" value="ATP-grasp fold, B domain"/>
    <property type="match status" value="1"/>
</dbReference>